<dbReference type="InterPro" id="IPR039196">
    <property type="entry name" value="Fmc1"/>
</dbReference>
<evidence type="ECO:0000313" key="3">
    <source>
        <dbReference type="Proteomes" id="UP001201980"/>
    </source>
</evidence>
<dbReference type="EMBL" id="JAKWBI020000212">
    <property type="protein sequence ID" value="KAJ2898932.1"/>
    <property type="molecule type" value="Genomic_DNA"/>
</dbReference>
<feature type="compositionally biased region" description="Low complexity" evidence="1">
    <location>
        <begin position="71"/>
        <end position="90"/>
    </location>
</feature>
<name>A0AAD5WRQ9_9PEZI</name>
<accession>A0AAD5WRQ9</accession>
<dbReference type="PANTHER" id="PTHR28015:SF1">
    <property type="entry name" value="ATP SYNTHASE ASSEMBLY FACTOR FMC1, MITOCHONDRIAL"/>
    <property type="match status" value="1"/>
</dbReference>
<proteinExistence type="predicted"/>
<evidence type="ECO:0000256" key="1">
    <source>
        <dbReference type="SAM" id="MobiDB-lite"/>
    </source>
</evidence>
<dbReference type="AlphaFoldDB" id="A0AAD5WRQ9"/>
<reference evidence="2" key="1">
    <citation type="submission" date="2022-07" db="EMBL/GenBank/DDBJ databases">
        <title>Draft genome sequence of Zalerion maritima ATCC 34329, a (micro)plastics degrading marine fungus.</title>
        <authorList>
            <person name="Paco A."/>
            <person name="Goncalves M.F.M."/>
            <person name="Rocha-Santos T.A.P."/>
            <person name="Alves A."/>
        </authorList>
    </citation>
    <scope>NUCLEOTIDE SEQUENCE</scope>
    <source>
        <strain evidence="2">ATCC 34329</strain>
    </source>
</reference>
<organism evidence="2 3">
    <name type="scientific">Zalerion maritima</name>
    <dbReference type="NCBI Taxonomy" id="339359"/>
    <lineage>
        <taxon>Eukaryota</taxon>
        <taxon>Fungi</taxon>
        <taxon>Dikarya</taxon>
        <taxon>Ascomycota</taxon>
        <taxon>Pezizomycotina</taxon>
        <taxon>Sordariomycetes</taxon>
        <taxon>Lulworthiomycetidae</taxon>
        <taxon>Lulworthiales</taxon>
        <taxon>Lulworthiaceae</taxon>
        <taxon>Zalerion</taxon>
    </lineage>
</organism>
<evidence type="ECO:0000313" key="2">
    <source>
        <dbReference type="EMBL" id="KAJ2898932.1"/>
    </source>
</evidence>
<gene>
    <name evidence="2" type="ORF">MKZ38_003565</name>
</gene>
<dbReference type="PANTHER" id="PTHR28015">
    <property type="entry name" value="ATP SYNTHASE ASSEMBLY FACTOR FMC1, MITOCHONDRIAL"/>
    <property type="match status" value="1"/>
</dbReference>
<keyword evidence="3" id="KW-1185">Reference proteome</keyword>
<dbReference type="Pfam" id="PF13233">
    <property type="entry name" value="Complex1_LYR_2"/>
    <property type="match status" value="1"/>
</dbReference>
<protein>
    <submittedName>
        <fullName evidence="2">Uncharacterized protein</fullName>
    </submittedName>
</protein>
<dbReference type="GO" id="GO:0033615">
    <property type="term" value="P:mitochondrial proton-transporting ATP synthase complex assembly"/>
    <property type="evidence" value="ECO:0007669"/>
    <property type="project" value="InterPro"/>
</dbReference>
<feature type="region of interest" description="Disordered" evidence="1">
    <location>
        <begin position="1"/>
        <end position="121"/>
    </location>
</feature>
<dbReference type="Proteomes" id="UP001201980">
    <property type="component" value="Unassembled WGS sequence"/>
</dbReference>
<feature type="compositionally biased region" description="Low complexity" evidence="1">
    <location>
        <begin position="50"/>
        <end position="64"/>
    </location>
</feature>
<sequence length="169" mass="18710">MSTPSQTPRVRSIYRSILRELPPRPRGAPRSPLQNWIREQIASHHPSLSFPPAESANAAATTPSTSPPPSSSSSSSSPSSQPGKEQTSQGGRRRRRSRGSRGQGEEEERNPRSPAHAEQIIQYLRAQRTYVALLERYNPGTGMDEEERVRLSARRVGMDLPVEFGGRAK</sequence>
<comment type="caution">
    <text evidence="2">The sequence shown here is derived from an EMBL/GenBank/DDBJ whole genome shotgun (WGS) entry which is preliminary data.</text>
</comment>
<dbReference type="GO" id="GO:0005759">
    <property type="term" value="C:mitochondrial matrix"/>
    <property type="evidence" value="ECO:0007669"/>
    <property type="project" value="TreeGrafter"/>
</dbReference>